<comment type="caution">
    <text evidence="2">The sequence shown here is derived from an EMBL/GenBank/DDBJ whole genome shotgun (WGS) entry which is preliminary data.</text>
</comment>
<evidence type="ECO:0000256" key="1">
    <source>
        <dbReference type="SAM" id="Phobius"/>
    </source>
</evidence>
<organism evidence="2 3">
    <name type="scientific">Caerostris extrusa</name>
    <name type="common">Bark spider</name>
    <name type="synonym">Caerostris bankana</name>
    <dbReference type="NCBI Taxonomy" id="172846"/>
    <lineage>
        <taxon>Eukaryota</taxon>
        <taxon>Metazoa</taxon>
        <taxon>Ecdysozoa</taxon>
        <taxon>Arthropoda</taxon>
        <taxon>Chelicerata</taxon>
        <taxon>Arachnida</taxon>
        <taxon>Araneae</taxon>
        <taxon>Araneomorphae</taxon>
        <taxon>Entelegynae</taxon>
        <taxon>Araneoidea</taxon>
        <taxon>Araneidae</taxon>
        <taxon>Caerostris</taxon>
    </lineage>
</organism>
<sequence>MNQIENQHQRPLWVMMHLVTLNLLHGNVLCVMMNLFHHHAHLVKKNMLHHNDVLHYDEADRNQQKTPPLWVMMPSLTTNLFNRNCDAI</sequence>
<reference evidence="2 3" key="1">
    <citation type="submission" date="2021-06" db="EMBL/GenBank/DDBJ databases">
        <title>Caerostris extrusa draft genome.</title>
        <authorList>
            <person name="Kono N."/>
            <person name="Arakawa K."/>
        </authorList>
    </citation>
    <scope>NUCLEOTIDE SEQUENCE [LARGE SCALE GENOMIC DNA]</scope>
</reference>
<protein>
    <submittedName>
        <fullName evidence="2">Uncharacterized protein</fullName>
    </submittedName>
</protein>
<dbReference type="Proteomes" id="UP001054945">
    <property type="component" value="Unassembled WGS sequence"/>
</dbReference>
<dbReference type="EMBL" id="BPLR01011243">
    <property type="protein sequence ID" value="GIY45168.1"/>
    <property type="molecule type" value="Genomic_DNA"/>
</dbReference>
<feature type="transmembrane region" description="Helical" evidence="1">
    <location>
        <begin position="12"/>
        <end position="36"/>
    </location>
</feature>
<keyword evidence="1" id="KW-0812">Transmembrane</keyword>
<proteinExistence type="predicted"/>
<keyword evidence="1" id="KW-0472">Membrane</keyword>
<keyword evidence="3" id="KW-1185">Reference proteome</keyword>
<evidence type="ECO:0000313" key="3">
    <source>
        <dbReference type="Proteomes" id="UP001054945"/>
    </source>
</evidence>
<evidence type="ECO:0000313" key="2">
    <source>
        <dbReference type="EMBL" id="GIY45168.1"/>
    </source>
</evidence>
<accession>A0AAV4TMI9</accession>
<name>A0AAV4TMI9_CAEEX</name>
<dbReference type="AlphaFoldDB" id="A0AAV4TMI9"/>
<gene>
    <name evidence="2" type="ORF">CEXT_498421</name>
</gene>
<keyword evidence="1" id="KW-1133">Transmembrane helix</keyword>